<comment type="caution">
    <text evidence="2">The sequence shown here is derived from an EMBL/GenBank/DDBJ whole genome shotgun (WGS) entry which is preliminary data.</text>
</comment>
<dbReference type="PANTHER" id="PTHR43802">
    <property type="entry name" value="ENOYL-COA HYDRATASE"/>
    <property type="match status" value="1"/>
</dbReference>
<evidence type="ECO:0000313" key="3">
    <source>
        <dbReference type="Proteomes" id="UP001595536"/>
    </source>
</evidence>
<dbReference type="PANTHER" id="PTHR43802:SF1">
    <property type="entry name" value="IP11341P-RELATED"/>
    <property type="match status" value="1"/>
</dbReference>
<proteinExistence type="inferred from homology"/>
<evidence type="ECO:0000256" key="1">
    <source>
        <dbReference type="ARBA" id="ARBA00005254"/>
    </source>
</evidence>
<dbReference type="EMBL" id="JBHRUV010000044">
    <property type="protein sequence ID" value="MFC3266496.1"/>
    <property type="molecule type" value="Genomic_DNA"/>
</dbReference>
<dbReference type="RefSeq" id="WP_376829436.1">
    <property type="nucleotide sequence ID" value="NZ_JBHLWR010000006.1"/>
</dbReference>
<dbReference type="Pfam" id="PF00378">
    <property type="entry name" value="ECH_1"/>
    <property type="match status" value="1"/>
</dbReference>
<reference evidence="3" key="1">
    <citation type="journal article" date="2019" name="Int. J. Syst. Evol. Microbiol.">
        <title>The Global Catalogue of Microorganisms (GCM) 10K type strain sequencing project: providing services to taxonomists for standard genome sequencing and annotation.</title>
        <authorList>
            <consortium name="The Broad Institute Genomics Platform"/>
            <consortium name="The Broad Institute Genome Sequencing Center for Infectious Disease"/>
            <person name="Wu L."/>
            <person name="Ma J."/>
        </authorList>
    </citation>
    <scope>NUCLEOTIDE SEQUENCE [LARGE SCALE GENOMIC DNA]</scope>
    <source>
        <strain evidence="3">CCM 7941</strain>
    </source>
</reference>
<dbReference type="SUPFAM" id="SSF52096">
    <property type="entry name" value="ClpP/crotonase"/>
    <property type="match status" value="1"/>
</dbReference>
<organism evidence="2 3">
    <name type="scientific">Camelimonas abortus</name>
    <dbReference type="NCBI Taxonomy" id="1017184"/>
    <lineage>
        <taxon>Bacteria</taxon>
        <taxon>Pseudomonadati</taxon>
        <taxon>Pseudomonadota</taxon>
        <taxon>Alphaproteobacteria</taxon>
        <taxon>Hyphomicrobiales</taxon>
        <taxon>Chelatococcaceae</taxon>
        <taxon>Camelimonas</taxon>
    </lineage>
</organism>
<dbReference type="CDD" id="cd06558">
    <property type="entry name" value="crotonase-like"/>
    <property type="match status" value="1"/>
</dbReference>
<dbReference type="InterPro" id="IPR029045">
    <property type="entry name" value="ClpP/crotonase-like_dom_sf"/>
</dbReference>
<keyword evidence="3" id="KW-1185">Reference proteome</keyword>
<name>A0ABV7LF59_9HYPH</name>
<dbReference type="Proteomes" id="UP001595536">
    <property type="component" value="Unassembled WGS sequence"/>
</dbReference>
<protein>
    <submittedName>
        <fullName evidence="2">Enoyl-CoA hydratase-related protein</fullName>
    </submittedName>
</protein>
<dbReference type="InterPro" id="IPR001753">
    <property type="entry name" value="Enoyl-CoA_hydra/iso"/>
</dbReference>
<dbReference type="Gene3D" id="3.90.226.10">
    <property type="entry name" value="2-enoyl-CoA Hydratase, Chain A, domain 1"/>
    <property type="match status" value="1"/>
</dbReference>
<gene>
    <name evidence="2" type="ORF">ACFOEX_09035</name>
</gene>
<sequence>MSSDSAAAGGEVLLVDDPAPGVRRLTLNRPHRRNALNNALRGALMRALEEADRDPQVHVTVIRGAGPCFSSGYDLSENNAEGQPFYTPGGPGQWARHVTDGWTRIWDLAKPVIAQVHGYCLAGGSELAACCDLVYVAMDAQIGYPPTRLMSPPDNQFHPWLVGMRRAMELYLTGDAMTGVEAAQWGFANRAFPSEELEEKVLAVARRVALTPPELQQINKRAVHRAMEIMGLRAGIRAGTELQALALTTRASHDYFSRFRRDGASVSQLLGERDAAFGDYRASPKARPQEPGAGG</sequence>
<evidence type="ECO:0000313" key="2">
    <source>
        <dbReference type="EMBL" id="MFC3266496.1"/>
    </source>
</evidence>
<accession>A0ABV7LF59</accession>
<comment type="similarity">
    <text evidence="1">Belongs to the enoyl-CoA hydratase/isomerase family.</text>
</comment>